<dbReference type="InterPro" id="IPR036427">
    <property type="entry name" value="Bromodomain-like_sf"/>
</dbReference>
<comment type="subcellular location">
    <subcellularLocation>
        <location evidence="1">Nucleus</location>
    </subcellularLocation>
</comment>
<dbReference type="SUPFAM" id="SSF47370">
    <property type="entry name" value="Bromodomain"/>
    <property type="match status" value="1"/>
</dbReference>
<evidence type="ECO:0000256" key="3">
    <source>
        <dbReference type="ARBA" id="ARBA00022723"/>
    </source>
</evidence>
<evidence type="ECO:0000256" key="10">
    <source>
        <dbReference type="ARBA" id="ARBA00023242"/>
    </source>
</evidence>
<dbReference type="Pfam" id="PF15612">
    <property type="entry name" value="WHIM1"/>
    <property type="match status" value="1"/>
</dbReference>
<gene>
    <name evidence="13" type="primary">LOC107767283</name>
</gene>
<dbReference type="GO" id="GO:0016740">
    <property type="term" value="F:transferase activity"/>
    <property type="evidence" value="ECO:0007669"/>
    <property type="project" value="UniProtKB-KW"/>
</dbReference>
<dbReference type="InterPro" id="IPR011011">
    <property type="entry name" value="Znf_FYVE_PHD"/>
</dbReference>
<evidence type="ECO:0000256" key="2">
    <source>
        <dbReference type="ARBA" id="ARBA00022679"/>
    </source>
</evidence>
<evidence type="ECO:0000256" key="7">
    <source>
        <dbReference type="ARBA" id="ARBA00023117"/>
    </source>
</evidence>
<dbReference type="CDD" id="cd15519">
    <property type="entry name" value="PHD1_Lid2p_like"/>
    <property type="match status" value="1"/>
</dbReference>
<dbReference type="PROSITE" id="PS01359">
    <property type="entry name" value="ZF_PHD_1"/>
    <property type="match status" value="1"/>
</dbReference>
<dbReference type="InterPro" id="IPR001965">
    <property type="entry name" value="Znf_PHD"/>
</dbReference>
<evidence type="ECO:0000256" key="8">
    <source>
        <dbReference type="ARBA" id="ARBA00023125"/>
    </source>
</evidence>
<dbReference type="PROSITE" id="PS51543">
    <property type="entry name" value="FYRC"/>
    <property type="match status" value="1"/>
</dbReference>
<dbReference type="Pfam" id="PF15613">
    <property type="entry name" value="WSD"/>
    <property type="match status" value="1"/>
</dbReference>
<dbReference type="InterPro" id="IPR013083">
    <property type="entry name" value="Znf_RING/FYVE/PHD"/>
</dbReference>
<sequence length="2191" mass="242922">MDVNSRALPFHIDLNEAPLPSPRETERGPFLEYPEPARVKKESVEPGQRNVVRVCSSCELGSSRRSSRDDHQEEEWKCFKCLLGNSSGGGGERVRDGGGSRGGGGSGVGLLDINASPPREPEGERERVFVDLNEDLVVAGREVEEQNHGAKVQAMKSSFSTGHSFNAPTSSFLVYRENVFNFQKTSLTGDIHKSQIEDAVLHRPHSDQINLSMTDPVLMYDSRYRACHFTAKNCVPQSASQVYLQGLREYIAGMGGSLGDGWHVEFKYCDKRCKTYAVYVGPDGSPFELLDDVARHLGLDHSMEVENGGNGFTFVHEGLSNIPRSKEASGSAKARKSGQSRSSPGSSFFRNGSSIFKCIYPSDVFPVQFQDFFLISAGNIDPRPSYHSTSEIWPVGYISSWHDRITGSFFVCEVADGGDPGPVFKVRRYPCTLQSIPIGSTVLLTSKGDSHIGEDNVENCNSATSRLVDEESISIQVMLEECSPPDLNNDTHAAENLQRVNSLPGNFGNICPGIIGQGDSVGEFLVEGRSSSSVWEMVSQTLLHAYIDAYKQKGVIQFCCSHDVYKMDEKEPSEIGSLSKFSYLGGPFNFPRLAQSNFEFKIACEMLMKWLEQDRFGLEADFVQEIIEQLPGVCSCSNYRIVTKRKHNTTLQTVGSGFLQAKRKNHMQDETEAVESFRISGTRKKHLEDSDIRGPCPSGKPFSAKIPNFLIGDALQVWEFLLRFSEVLGLEAPFSFEEIEEELVSPWIDKTSSMEMPGFEIQDVREITLLRGEMDSLSGRLGFHQYSRFTGLLLAKLHGLLLKALVTELLSKVAVYVDPNFGAGGFKSKRGRKKDADNLASLKKTRLDMLPINEITWPEIARRYMLALLSMEVNLESAEIACRESGKVFHCLQGDGGILCGSLTGVAALEADAMLLAEATKKIFGSLKSGSIFVAIDEKESDAKGVGADDGVPEWAKALEPVRKLPTNVGARIRKCINEALEKDPPEWARKILVHSISKEVYKGNASGPTKRAVISVLADVNRENTSPKPEKEEKVKSASSVSDIIMKQCRIILRRAVKEDKDKVFCNLLGRTVLNPNDNDDEGLLGHPAMVSRPLDFRTIDLKLAAGSYGGSHESFIDDVREVWHNIRTAYCNKSNLLELAGSLLQKFEEDYENEVLPLIQKIECSNDGSLSSEDAKVRDELLAHVNESLLPKAPWEEGLCKVCGMDKDDVNVLLCDGCDSEYHTYCLDPPLIKVPDGEWYCPSCETKESQSRNASGFQILRQCVKRRLHRKLTHKFMEELSQLSRTMELKEYWELSLEDRIFLLKFLCDEVLNSAILRDHIDQSASLSAELQQKLRSLGAELNLLKCRQEILTASLAKLSSNARNSGDTGSDALASLRSNDCKLKVQEPDSGSHNSSISGGCKQLDSGTQQNECNDYSKQPCLYGSKSIQDKTCASGSNQIRNSPDSINHLHQQQSVKENTGSKNTSSHAKCGATEASLQNDLFISNPQQENDQIPGNCLESAQNSSNGLVPSAAHFVSGNTLSGSISNHMVEHTPTTKYSRQCSIQADPNLAQAYLLEISALKNEIRALEDSIAAKELELQEVSVRKKYMGQDSEGRLYWTFGRSSSSQLVANASTSTQPESSRHLWSYGVESSRQSGILDSSAPWENMGVPNLGQWTSYQSDAEIEKLLRWLRDNDVRERELKEYILQWRSNRTKESSYSESHMHNKVRESTSVPSEDSGSCFNSDSLVSRAVAAIKLKISGCLAEEEMDICKDMGVKVRVSCDGGLYRCECLEPLWPSRPHCLSCHQTFSTAEERLKHANDKCRIGSTIQGRGETNERPTKRKRIAKNETLQDDSLSNIDVSQAFKSKKLGNDEASRRDKHVNAPAPAENQTKQDCPFKFEEIKGQFITQRSLKELVKDIGLIGCNGTPSFVPCASLYLSDPALGLISQREDQVCAGYSADLLSSEQESQNGANISRTNNLNISDNPNCTRNGLAEVGPMSERLNSATKRGGDQFSFTKDKIFDFGANKYFVIPEFSLHPLVGRASEILQCLKINLLDMDAALPVEALRVSRSQSERRRAWRAFVKSAATIYEMVQATIILEDAIKTEYLRNEWWYWSSPSAAARISTLSGLALRMHVLDSAVLYEKLSCQDASETDCKEEREPPHNSVPTNTGSPSRQKLLDSEPAETSRPKGTRTSKRRKDSGG</sequence>
<dbReference type="InterPro" id="IPR003888">
    <property type="entry name" value="FYrich_N"/>
</dbReference>
<dbReference type="GO" id="GO:0003677">
    <property type="term" value="F:DNA binding"/>
    <property type="evidence" value="ECO:0007669"/>
    <property type="project" value="UniProtKB-KW"/>
</dbReference>
<name>A0A1S3XP19_TOBAC</name>
<evidence type="ECO:0000256" key="9">
    <source>
        <dbReference type="ARBA" id="ARBA00023163"/>
    </source>
</evidence>
<evidence type="ECO:0000313" key="12">
    <source>
        <dbReference type="Proteomes" id="UP000790787"/>
    </source>
</evidence>
<dbReference type="InterPro" id="IPR019786">
    <property type="entry name" value="Zinc_finger_PHD-type_CS"/>
</dbReference>
<keyword evidence="8" id="KW-0238">DNA-binding</keyword>
<dbReference type="PANTHER" id="PTHR47162">
    <property type="entry name" value="OS02G0192300 PROTEIN"/>
    <property type="match status" value="1"/>
</dbReference>
<evidence type="ECO:0000256" key="5">
    <source>
        <dbReference type="ARBA" id="ARBA00022833"/>
    </source>
</evidence>
<dbReference type="Proteomes" id="UP000790787">
    <property type="component" value="Chromosome 24"/>
</dbReference>
<dbReference type="GO" id="GO:0005634">
    <property type="term" value="C:nucleus"/>
    <property type="evidence" value="ECO:0007669"/>
    <property type="project" value="UniProtKB-SubCell"/>
</dbReference>
<dbReference type="OrthoDB" id="1903104at2759"/>
<evidence type="ECO:0000256" key="6">
    <source>
        <dbReference type="ARBA" id="ARBA00023015"/>
    </source>
</evidence>
<dbReference type="Pfam" id="PF00628">
    <property type="entry name" value="PHD"/>
    <property type="match status" value="1"/>
</dbReference>
<dbReference type="STRING" id="4097.A0A1S3XP19"/>
<evidence type="ECO:0000256" key="4">
    <source>
        <dbReference type="ARBA" id="ARBA00022771"/>
    </source>
</evidence>
<keyword evidence="3" id="KW-0479">Metal-binding</keyword>
<dbReference type="PROSITE" id="PS50827">
    <property type="entry name" value="DDT"/>
    <property type="match status" value="1"/>
</dbReference>
<keyword evidence="9" id="KW-0804">Transcription</keyword>
<keyword evidence="7" id="KW-0103">Bromodomain</keyword>
<dbReference type="SUPFAM" id="SSF57903">
    <property type="entry name" value="FYVE/PHD zinc finger"/>
    <property type="match status" value="1"/>
</dbReference>
<organism evidence="12 13">
    <name type="scientific">Nicotiana tabacum</name>
    <name type="common">Common tobacco</name>
    <dbReference type="NCBI Taxonomy" id="4097"/>
    <lineage>
        <taxon>Eukaryota</taxon>
        <taxon>Viridiplantae</taxon>
        <taxon>Streptophyta</taxon>
        <taxon>Embryophyta</taxon>
        <taxon>Tracheophyta</taxon>
        <taxon>Spermatophyta</taxon>
        <taxon>Magnoliopsida</taxon>
        <taxon>eudicotyledons</taxon>
        <taxon>Gunneridae</taxon>
        <taxon>Pentapetalae</taxon>
        <taxon>asterids</taxon>
        <taxon>lamiids</taxon>
        <taxon>Solanales</taxon>
        <taxon>Solanaceae</taxon>
        <taxon>Nicotianoideae</taxon>
        <taxon>Nicotianeae</taxon>
        <taxon>Nicotiana</taxon>
    </lineage>
</organism>
<dbReference type="SMART" id="SM00249">
    <property type="entry name" value="PHD"/>
    <property type="match status" value="1"/>
</dbReference>
<dbReference type="PROSITE" id="PS51542">
    <property type="entry name" value="FYRN"/>
    <property type="match status" value="1"/>
</dbReference>
<dbReference type="PROSITE" id="PS50016">
    <property type="entry name" value="ZF_PHD_2"/>
    <property type="match status" value="1"/>
</dbReference>
<dbReference type="RefSeq" id="XP_016441705.2">
    <property type="nucleotide sequence ID" value="XM_016586219.2"/>
</dbReference>
<evidence type="ECO:0000313" key="13">
    <source>
        <dbReference type="RefSeq" id="XP_016441705.2"/>
    </source>
</evidence>
<dbReference type="RefSeq" id="XP_016441705.1">
    <property type="nucleotide sequence ID" value="XM_016586219.1"/>
</dbReference>
<keyword evidence="5" id="KW-0862">Zinc</keyword>
<accession>A0A1S3XP19</accession>
<dbReference type="PANTHER" id="PTHR47162:SF10">
    <property type="entry name" value="METHYL-CPG-BINDING DOMAIN-CONTAINING PROTEIN 9 ISOFORM X1"/>
    <property type="match status" value="1"/>
</dbReference>
<dbReference type="Gene3D" id="3.30.40.10">
    <property type="entry name" value="Zinc/RING finger domain, C3HC4 (zinc finger)"/>
    <property type="match status" value="1"/>
</dbReference>
<keyword evidence="2" id="KW-0808">Transferase</keyword>
<dbReference type="KEGG" id="nta:107767283"/>
<keyword evidence="4 11" id="KW-0863">Zinc-finger</keyword>
<dbReference type="Gene3D" id="1.20.920.10">
    <property type="entry name" value="Bromodomain-like"/>
    <property type="match status" value="1"/>
</dbReference>
<reference evidence="13" key="2">
    <citation type="submission" date="2025-08" db="UniProtKB">
        <authorList>
            <consortium name="RefSeq"/>
        </authorList>
    </citation>
    <scope>IDENTIFICATION</scope>
    <source>
        <tissue evidence="13">Leaf</tissue>
    </source>
</reference>
<evidence type="ECO:0000256" key="1">
    <source>
        <dbReference type="ARBA" id="ARBA00004123"/>
    </source>
</evidence>
<dbReference type="InterPro" id="IPR019787">
    <property type="entry name" value="Znf_PHD-finger"/>
</dbReference>
<evidence type="ECO:0000256" key="11">
    <source>
        <dbReference type="PROSITE-ProRule" id="PRU00146"/>
    </source>
</evidence>
<dbReference type="InterPro" id="IPR028941">
    <property type="entry name" value="WHIM2_dom"/>
</dbReference>
<dbReference type="Gene3D" id="3.30.160.360">
    <property type="match status" value="1"/>
</dbReference>
<keyword evidence="6" id="KW-0805">Transcription regulation</keyword>
<dbReference type="GO" id="GO:0000785">
    <property type="term" value="C:chromatin"/>
    <property type="evidence" value="ECO:0007669"/>
    <property type="project" value="UniProtKB-ARBA"/>
</dbReference>
<reference evidence="12" key="1">
    <citation type="journal article" date="2014" name="Nat. Commun.">
        <title>The tobacco genome sequence and its comparison with those of tomato and potato.</title>
        <authorList>
            <person name="Sierro N."/>
            <person name="Battey J.N."/>
            <person name="Ouadi S."/>
            <person name="Bakaher N."/>
            <person name="Bovet L."/>
            <person name="Willig A."/>
            <person name="Goepfert S."/>
            <person name="Peitsch M.C."/>
            <person name="Ivanov N.V."/>
        </authorList>
    </citation>
    <scope>NUCLEOTIDE SEQUENCE [LARGE SCALE GENOMIC DNA]</scope>
</reference>
<keyword evidence="10" id="KW-0539">Nucleus</keyword>
<proteinExistence type="predicted"/>
<dbReference type="InterPro" id="IPR018501">
    <property type="entry name" value="DDT_dom"/>
</dbReference>
<dbReference type="GO" id="GO:0140993">
    <property type="term" value="F:histone modifying activity"/>
    <property type="evidence" value="ECO:0007669"/>
    <property type="project" value="UniProtKB-ARBA"/>
</dbReference>
<dbReference type="GO" id="GO:0048731">
    <property type="term" value="P:system development"/>
    <property type="evidence" value="ECO:0007669"/>
    <property type="project" value="UniProtKB-ARBA"/>
</dbReference>
<dbReference type="InterPro" id="IPR003889">
    <property type="entry name" value="FYrich_C"/>
</dbReference>
<dbReference type="GeneID" id="107767283"/>
<dbReference type="GO" id="GO:0008270">
    <property type="term" value="F:zinc ion binding"/>
    <property type="evidence" value="ECO:0007669"/>
    <property type="project" value="UniProtKB-KW"/>
</dbReference>
<dbReference type="OMA" id="CPFKFEE"/>
<protein>
    <submittedName>
        <fullName evidence="13">Methyl-CpG-binding domain-containing protein 9-like</fullName>
    </submittedName>
</protein>
<keyword evidence="12" id="KW-1185">Reference proteome</keyword>
<dbReference type="PaxDb" id="4097-A0A1S3XP19"/>
<dbReference type="InterPro" id="IPR028942">
    <property type="entry name" value="WHIM1_dom"/>
</dbReference>